<dbReference type="AlphaFoldDB" id="A0A6J6BKU0"/>
<feature type="transmembrane region" description="Helical" evidence="1">
    <location>
        <begin position="36"/>
        <end position="54"/>
    </location>
</feature>
<evidence type="ECO:0000313" key="3">
    <source>
        <dbReference type="EMBL" id="CAB4610347.1"/>
    </source>
</evidence>
<evidence type="ECO:0000256" key="1">
    <source>
        <dbReference type="SAM" id="Phobius"/>
    </source>
</evidence>
<sequence length="97" mass="10441">MDVSFAVILLYTLVLGLVAPYISAHSEKYGALVPPTIALTTGSVLWSILIWVGFGTQDGWLWLIIMLAMPLVMVFASARLASARDKAYEAKLAAAKA</sequence>
<proteinExistence type="predicted"/>
<gene>
    <name evidence="2" type="ORF">UFOPK1410_00601</name>
    <name evidence="3" type="ORF">UFOPK1855_00374</name>
</gene>
<reference evidence="2" key="1">
    <citation type="submission" date="2020-05" db="EMBL/GenBank/DDBJ databases">
        <authorList>
            <person name="Chiriac C."/>
            <person name="Salcher M."/>
            <person name="Ghai R."/>
            <person name="Kavagutti S V."/>
        </authorList>
    </citation>
    <scope>NUCLEOTIDE SEQUENCE</scope>
</reference>
<keyword evidence="1" id="KW-0472">Membrane</keyword>
<dbReference type="EMBL" id="CAEZUW010000043">
    <property type="protein sequence ID" value="CAB4610347.1"/>
    <property type="molecule type" value="Genomic_DNA"/>
</dbReference>
<feature type="transmembrane region" description="Helical" evidence="1">
    <location>
        <begin position="60"/>
        <end position="81"/>
    </location>
</feature>
<accession>A0A6J6BKU0</accession>
<keyword evidence="1" id="KW-1133">Transmembrane helix</keyword>
<feature type="transmembrane region" description="Helical" evidence="1">
    <location>
        <begin position="6"/>
        <end position="24"/>
    </location>
</feature>
<evidence type="ECO:0000313" key="2">
    <source>
        <dbReference type="EMBL" id="CAB4538798.1"/>
    </source>
</evidence>
<dbReference type="EMBL" id="CAEZSH010000062">
    <property type="protein sequence ID" value="CAB4538798.1"/>
    <property type="molecule type" value="Genomic_DNA"/>
</dbReference>
<name>A0A6J6BKU0_9ZZZZ</name>
<keyword evidence="1" id="KW-0812">Transmembrane</keyword>
<protein>
    <submittedName>
        <fullName evidence="2">Unannotated protein</fullName>
    </submittedName>
</protein>
<organism evidence="2">
    <name type="scientific">freshwater metagenome</name>
    <dbReference type="NCBI Taxonomy" id="449393"/>
    <lineage>
        <taxon>unclassified sequences</taxon>
        <taxon>metagenomes</taxon>
        <taxon>ecological metagenomes</taxon>
    </lineage>
</organism>